<evidence type="ECO:0000313" key="2">
    <source>
        <dbReference type="Proteomes" id="UP000824094"/>
    </source>
</evidence>
<proteinExistence type="predicted"/>
<name>A0A9D1MGN2_9FIRM</name>
<dbReference type="AlphaFoldDB" id="A0A9D1MGN2"/>
<evidence type="ECO:0000313" key="1">
    <source>
        <dbReference type="EMBL" id="HIU59949.1"/>
    </source>
</evidence>
<organism evidence="1 2">
    <name type="scientific">Candidatus Stercoripulliclostridium merdigallinarum</name>
    <dbReference type="NCBI Taxonomy" id="2840951"/>
    <lineage>
        <taxon>Bacteria</taxon>
        <taxon>Bacillati</taxon>
        <taxon>Bacillota</taxon>
        <taxon>Clostridia</taxon>
        <taxon>Eubacteriales</taxon>
        <taxon>Candidatus Stercoripulliclostridium</taxon>
    </lineage>
</organism>
<dbReference type="InterPro" id="IPR027417">
    <property type="entry name" value="P-loop_NTPase"/>
</dbReference>
<sequence length="145" mass="16293">MIKIIYGSKGTGKTKRIIDAANSSISKELGDIVFITDTSRYIREIKYQIRFTNTKECKIASEDGLLGFIQGMLEANYDIRLFFIDGAARMIGKSIPEMGDFFEKLKGISHKTEATFVLTISADYDELPPFIKELVEPEEVPAAKE</sequence>
<protein>
    <recommendedName>
        <fullName evidence="3">Twitching motility protein PilT</fullName>
    </recommendedName>
</protein>
<accession>A0A9D1MGN2</accession>
<dbReference type="Proteomes" id="UP000824094">
    <property type="component" value="Unassembled WGS sequence"/>
</dbReference>
<dbReference type="EMBL" id="DVNF01000037">
    <property type="protein sequence ID" value="HIU59949.1"/>
    <property type="molecule type" value="Genomic_DNA"/>
</dbReference>
<reference evidence="1" key="2">
    <citation type="journal article" date="2021" name="PeerJ">
        <title>Extensive microbial diversity within the chicken gut microbiome revealed by metagenomics and culture.</title>
        <authorList>
            <person name="Gilroy R."/>
            <person name="Ravi A."/>
            <person name="Getino M."/>
            <person name="Pursley I."/>
            <person name="Horton D.L."/>
            <person name="Alikhan N.F."/>
            <person name="Baker D."/>
            <person name="Gharbi K."/>
            <person name="Hall N."/>
            <person name="Watson M."/>
            <person name="Adriaenssens E.M."/>
            <person name="Foster-Nyarko E."/>
            <person name="Jarju S."/>
            <person name="Secka A."/>
            <person name="Antonio M."/>
            <person name="Oren A."/>
            <person name="Chaudhuri R.R."/>
            <person name="La Ragione R."/>
            <person name="Hildebrand F."/>
            <person name="Pallen M.J."/>
        </authorList>
    </citation>
    <scope>NUCLEOTIDE SEQUENCE</scope>
    <source>
        <strain evidence="1">18911</strain>
    </source>
</reference>
<gene>
    <name evidence="1" type="ORF">IAB05_01005</name>
</gene>
<dbReference type="SUPFAM" id="SSF52540">
    <property type="entry name" value="P-loop containing nucleoside triphosphate hydrolases"/>
    <property type="match status" value="1"/>
</dbReference>
<comment type="caution">
    <text evidence="1">The sequence shown here is derived from an EMBL/GenBank/DDBJ whole genome shotgun (WGS) entry which is preliminary data.</text>
</comment>
<evidence type="ECO:0008006" key="3">
    <source>
        <dbReference type="Google" id="ProtNLM"/>
    </source>
</evidence>
<reference evidence="1" key="1">
    <citation type="submission" date="2020-10" db="EMBL/GenBank/DDBJ databases">
        <authorList>
            <person name="Gilroy R."/>
        </authorList>
    </citation>
    <scope>NUCLEOTIDE SEQUENCE</scope>
    <source>
        <strain evidence="1">18911</strain>
    </source>
</reference>